<keyword evidence="4 6" id="KW-0472">Membrane</keyword>
<evidence type="ECO:0000313" key="7">
    <source>
        <dbReference type="EMBL" id="GAT23627.1"/>
    </source>
</evidence>
<dbReference type="Pfam" id="PF00083">
    <property type="entry name" value="Sugar_tr"/>
    <property type="match status" value="1"/>
</dbReference>
<dbReference type="PANTHER" id="PTHR48022:SF1">
    <property type="entry name" value="SUGAR TRANSPORTER, PUTATIVE (AFU_ORTHOLOGUE AFUA_5G06720)-RELATED"/>
    <property type="match status" value="1"/>
</dbReference>
<gene>
    <name evidence="7" type="ORF">RIB2604_01707660</name>
</gene>
<feature type="region of interest" description="Disordered" evidence="5">
    <location>
        <begin position="1"/>
        <end position="28"/>
    </location>
</feature>
<dbReference type="VEuPathDB" id="FungiDB:ASPFODRAFT_58124"/>
<dbReference type="Proteomes" id="UP000075230">
    <property type="component" value="Unassembled WGS sequence"/>
</dbReference>
<dbReference type="GO" id="GO:0005351">
    <property type="term" value="F:carbohydrate:proton symporter activity"/>
    <property type="evidence" value="ECO:0007669"/>
    <property type="project" value="TreeGrafter"/>
</dbReference>
<dbReference type="InterPro" id="IPR036259">
    <property type="entry name" value="MFS_trans_sf"/>
</dbReference>
<keyword evidence="3 6" id="KW-1133">Transmembrane helix</keyword>
<comment type="subcellular location">
    <subcellularLocation>
        <location evidence="1">Membrane</location>
        <topology evidence="1">Multi-pass membrane protein</topology>
    </subcellularLocation>
</comment>
<feature type="transmembrane region" description="Helical" evidence="6">
    <location>
        <begin position="74"/>
        <end position="93"/>
    </location>
</feature>
<sequence>MGIRARATAPTSPDKRVGQDTHPIPTGGGPLWSGVGLTLSTANRQAIGISANWLWSFFVNMISPTLIRDLAWKGYLIFVAFNLAFIPIVYFYYPETANLSLEDIDSLFGVQKAQPIREDDKGFTWVETRPVS</sequence>
<protein>
    <submittedName>
        <fullName evidence="7">Transcription factor TFIIIB complex subunit Brf1</fullName>
    </submittedName>
</protein>
<evidence type="ECO:0000256" key="6">
    <source>
        <dbReference type="SAM" id="Phobius"/>
    </source>
</evidence>
<comment type="caution">
    <text evidence="7">The sequence shown here is derived from an EMBL/GenBank/DDBJ whole genome shotgun (WGS) entry which is preliminary data.</text>
</comment>
<name>A0A146FCN7_ASPKA</name>
<accession>A0A146FCN7</accession>
<evidence type="ECO:0000256" key="2">
    <source>
        <dbReference type="ARBA" id="ARBA00022692"/>
    </source>
</evidence>
<dbReference type="InterPro" id="IPR005828">
    <property type="entry name" value="MFS_sugar_transport-like"/>
</dbReference>
<dbReference type="GO" id="GO:0016020">
    <property type="term" value="C:membrane"/>
    <property type="evidence" value="ECO:0007669"/>
    <property type="project" value="UniProtKB-SubCell"/>
</dbReference>
<dbReference type="InterPro" id="IPR050360">
    <property type="entry name" value="MFS_Sugar_Transporters"/>
</dbReference>
<reference evidence="7 8" key="1">
    <citation type="journal article" date="2016" name="DNA Res.">
        <title>Genome sequence of Aspergillus luchuensis NBRC 4314.</title>
        <authorList>
            <person name="Yamada O."/>
            <person name="Machida M."/>
            <person name="Hosoyama A."/>
            <person name="Goto M."/>
            <person name="Takahashi T."/>
            <person name="Futagami T."/>
            <person name="Yamagata Y."/>
            <person name="Takeuchi M."/>
            <person name="Kobayashi T."/>
            <person name="Koike H."/>
            <person name="Abe K."/>
            <person name="Asai K."/>
            <person name="Arita M."/>
            <person name="Fujita N."/>
            <person name="Fukuda K."/>
            <person name="Higa K."/>
            <person name="Horikawa H."/>
            <person name="Ishikawa T."/>
            <person name="Jinno K."/>
            <person name="Kato Y."/>
            <person name="Kirimura K."/>
            <person name="Mizutani O."/>
            <person name="Nakasone K."/>
            <person name="Sano M."/>
            <person name="Shiraishi Y."/>
            <person name="Tsukahara M."/>
            <person name="Gomi K."/>
        </authorList>
    </citation>
    <scope>NUCLEOTIDE SEQUENCE [LARGE SCALE GENOMIC DNA]</scope>
    <source>
        <strain evidence="7 8">RIB 2604</strain>
    </source>
</reference>
<dbReference type="Gene3D" id="1.20.1250.20">
    <property type="entry name" value="MFS general substrate transporter like domains"/>
    <property type="match status" value="1"/>
</dbReference>
<evidence type="ECO:0000313" key="8">
    <source>
        <dbReference type="Proteomes" id="UP000075230"/>
    </source>
</evidence>
<organism evidence="7 8">
    <name type="scientific">Aspergillus kawachii</name>
    <name type="common">White koji mold</name>
    <name type="synonym">Aspergillus awamori var. kawachi</name>
    <dbReference type="NCBI Taxonomy" id="1069201"/>
    <lineage>
        <taxon>Eukaryota</taxon>
        <taxon>Fungi</taxon>
        <taxon>Dikarya</taxon>
        <taxon>Ascomycota</taxon>
        <taxon>Pezizomycotina</taxon>
        <taxon>Eurotiomycetes</taxon>
        <taxon>Eurotiomycetidae</taxon>
        <taxon>Eurotiales</taxon>
        <taxon>Aspergillaceae</taxon>
        <taxon>Aspergillus</taxon>
        <taxon>Aspergillus subgen. Circumdati</taxon>
    </lineage>
</organism>
<dbReference type="EMBL" id="BCWF01000017">
    <property type="protein sequence ID" value="GAT23627.1"/>
    <property type="molecule type" value="Genomic_DNA"/>
</dbReference>
<reference evidence="8" key="2">
    <citation type="submission" date="2016-02" db="EMBL/GenBank/DDBJ databases">
        <title>Genome sequencing of Aspergillus luchuensis NBRC 4314.</title>
        <authorList>
            <person name="Yamada O."/>
        </authorList>
    </citation>
    <scope>NUCLEOTIDE SEQUENCE [LARGE SCALE GENOMIC DNA]</scope>
    <source>
        <strain evidence="8">RIB 2604</strain>
    </source>
</reference>
<evidence type="ECO:0000256" key="3">
    <source>
        <dbReference type="ARBA" id="ARBA00022989"/>
    </source>
</evidence>
<keyword evidence="2 6" id="KW-0812">Transmembrane</keyword>
<dbReference type="AlphaFoldDB" id="A0A146FCN7"/>
<evidence type="ECO:0000256" key="4">
    <source>
        <dbReference type="ARBA" id="ARBA00023136"/>
    </source>
</evidence>
<proteinExistence type="predicted"/>
<dbReference type="PANTHER" id="PTHR48022">
    <property type="entry name" value="PLASTIDIC GLUCOSE TRANSPORTER 4"/>
    <property type="match status" value="1"/>
</dbReference>
<evidence type="ECO:0000256" key="5">
    <source>
        <dbReference type="SAM" id="MobiDB-lite"/>
    </source>
</evidence>
<evidence type="ECO:0000256" key="1">
    <source>
        <dbReference type="ARBA" id="ARBA00004141"/>
    </source>
</evidence>